<reference evidence="13" key="3">
    <citation type="submission" date="2024-08" db="UniProtKB">
        <authorList>
            <consortium name="EnsemblMetazoa"/>
        </authorList>
    </citation>
    <scope>IDENTIFICATION</scope>
</reference>
<dbReference type="STRING" id="77166.J3JWD7"/>
<dbReference type="GO" id="GO:0016020">
    <property type="term" value="C:membrane"/>
    <property type="evidence" value="ECO:0007669"/>
    <property type="project" value="UniProtKB-SubCell"/>
</dbReference>
<dbReference type="GO" id="GO:0046872">
    <property type="term" value="F:metal ion binding"/>
    <property type="evidence" value="ECO:0007669"/>
    <property type="project" value="UniProtKB-UniRule"/>
</dbReference>
<evidence type="ECO:0000256" key="7">
    <source>
        <dbReference type="ARBA" id="ARBA00038168"/>
    </source>
</evidence>
<dbReference type="Proteomes" id="UP000019118">
    <property type="component" value="Unassembled WGS sequence"/>
</dbReference>
<organism evidence="10">
    <name type="scientific">Dendroctonus ponderosae</name>
    <name type="common">Mountain pine beetle</name>
    <dbReference type="NCBI Taxonomy" id="77166"/>
    <lineage>
        <taxon>Eukaryota</taxon>
        <taxon>Metazoa</taxon>
        <taxon>Ecdysozoa</taxon>
        <taxon>Arthropoda</taxon>
        <taxon>Hexapoda</taxon>
        <taxon>Insecta</taxon>
        <taxon>Pterygota</taxon>
        <taxon>Neoptera</taxon>
        <taxon>Endopterygota</taxon>
        <taxon>Coleoptera</taxon>
        <taxon>Polyphaga</taxon>
        <taxon>Cucujiformia</taxon>
        <taxon>Curculionidae</taxon>
        <taxon>Scolytinae</taxon>
        <taxon>Dendroctonus</taxon>
    </lineage>
</organism>
<keyword evidence="3" id="KW-0812">Transmembrane</keyword>
<dbReference type="Pfam" id="PF00173">
    <property type="entry name" value="Cyt-b5"/>
    <property type="match status" value="1"/>
</dbReference>
<dbReference type="EnsemblMetazoa" id="XM_019905803.1">
    <property type="protein sequence ID" value="XP_019761362.1"/>
    <property type="gene ID" value="LOC109538542"/>
</dbReference>
<name>J3JWD7_DENPD</name>
<evidence type="ECO:0000256" key="2">
    <source>
        <dbReference type="ARBA" id="ARBA00022617"/>
    </source>
</evidence>
<dbReference type="EMBL" id="KB740984">
    <property type="protein sequence ID" value="ENN76258.1"/>
    <property type="molecule type" value="Genomic_DNA"/>
</dbReference>
<dbReference type="FunFam" id="3.10.120.10:FF:000002">
    <property type="entry name" value="Cytochrome b5 type B"/>
    <property type="match status" value="1"/>
</dbReference>
<dbReference type="EMBL" id="KB631904">
    <property type="protein sequence ID" value="ERL87085.1"/>
    <property type="molecule type" value="Genomic_DNA"/>
</dbReference>
<evidence type="ECO:0000313" key="11">
    <source>
        <dbReference type="EMBL" id="ENN76258.1"/>
    </source>
</evidence>
<protein>
    <recommendedName>
        <fullName evidence="9">Cytochrome b5 heme-binding domain-containing protein</fullName>
    </recommendedName>
</protein>
<proteinExistence type="evidence at transcript level"/>
<keyword evidence="6" id="KW-0472">Membrane</keyword>
<evidence type="ECO:0000313" key="15">
    <source>
        <dbReference type="Proteomes" id="UP000030742"/>
    </source>
</evidence>
<feature type="domain" description="Cytochrome b5 heme-binding" evidence="9">
    <location>
        <begin position="21"/>
        <end position="97"/>
    </location>
</feature>
<sequence>MAQVITNIFTTTGSSGSLLANKPISLQEVSWHDTFNDCWIVIYDRVYDITDFLNEHPGGEDILVEHAGRDATVAFRGSGHSAQAIKALDKYLIGELPQHERIFRKPGGIQLSDLPT</sequence>
<dbReference type="OrthoDB" id="260519at2759"/>
<dbReference type="InterPro" id="IPR036400">
    <property type="entry name" value="Cyt_B5-like_heme/steroid_sf"/>
</dbReference>
<dbReference type="SMART" id="SM01117">
    <property type="entry name" value="Cyt-b5"/>
    <property type="match status" value="1"/>
</dbReference>
<dbReference type="HOGENOM" id="CLU_102602_4_2_1"/>
<reference evidence="14 15" key="2">
    <citation type="journal article" date="2013" name="Genome Biol.">
        <title>Draft genome of the mountain pine beetle, Dendroctonus ponderosae Hopkins, a major forest pest.</title>
        <authorList>
            <person name="Keeling C.I."/>
            <person name="Yuen M.M."/>
            <person name="Liao N.Y."/>
            <person name="Docking T.R."/>
            <person name="Chan S.K."/>
            <person name="Taylor G.A."/>
            <person name="Palmquist D.L."/>
            <person name="Jackman S.D."/>
            <person name="Nguyen A."/>
            <person name="Li M."/>
            <person name="Henderson H."/>
            <person name="Janes J.K."/>
            <person name="Zhao Y."/>
            <person name="Pandoh P."/>
            <person name="Moore R."/>
            <person name="Sperling F.A."/>
            <person name="Huber D.P."/>
            <person name="Birol I."/>
            <person name="Jones S.J."/>
            <person name="Bohlmann J."/>
        </authorList>
    </citation>
    <scope>NUCLEOTIDE SEQUENCE</scope>
</reference>
<dbReference type="AlphaFoldDB" id="J3JWD7"/>
<evidence type="ECO:0000256" key="6">
    <source>
        <dbReference type="ARBA" id="ARBA00023136"/>
    </source>
</evidence>
<dbReference type="OMA" id="PEHEQTH"/>
<dbReference type="GO" id="GO:0020037">
    <property type="term" value="F:heme binding"/>
    <property type="evidence" value="ECO:0007669"/>
    <property type="project" value="UniProtKB-UniRule"/>
</dbReference>
<dbReference type="Gene3D" id="3.10.120.10">
    <property type="entry name" value="Cytochrome b5-like heme/steroid binding domain"/>
    <property type="match status" value="1"/>
</dbReference>
<dbReference type="SUPFAM" id="SSF55856">
    <property type="entry name" value="Cytochrome b5-like heme/steroid binding domain"/>
    <property type="match status" value="1"/>
</dbReference>
<dbReference type="Proteomes" id="UP000030742">
    <property type="component" value="Unassembled WGS sequence"/>
</dbReference>
<accession>J3JWD7</accession>
<dbReference type="InterPro" id="IPR050668">
    <property type="entry name" value="Cytochrome_b5"/>
</dbReference>
<gene>
    <name evidence="13" type="primary">109538542</name>
    <name evidence="12" type="ORF">D910_04486</name>
    <name evidence="11" type="ORF">YQE_07223</name>
</gene>
<comment type="similarity">
    <text evidence="7 8">Belongs to the cytochrome b5 family.</text>
</comment>
<evidence type="ECO:0000313" key="10">
    <source>
        <dbReference type="EMBL" id="AEE62517.1"/>
    </source>
</evidence>
<dbReference type="PANTHER" id="PTHR19359:SF41">
    <property type="entry name" value="GEO08203P1"/>
    <property type="match status" value="1"/>
</dbReference>
<dbReference type="InterPro" id="IPR001199">
    <property type="entry name" value="Cyt_B5-like_heme/steroid-bd"/>
</dbReference>
<dbReference type="PROSITE" id="PS50255">
    <property type="entry name" value="CYTOCHROME_B5_2"/>
    <property type="match status" value="1"/>
</dbReference>
<evidence type="ECO:0000256" key="1">
    <source>
        <dbReference type="ARBA" id="ARBA00004370"/>
    </source>
</evidence>
<evidence type="ECO:0000256" key="4">
    <source>
        <dbReference type="ARBA" id="ARBA00022723"/>
    </source>
</evidence>
<evidence type="ECO:0000313" key="13">
    <source>
        <dbReference type="EnsemblMetazoa" id="XP_019761362.1"/>
    </source>
</evidence>
<dbReference type="InterPro" id="IPR018506">
    <property type="entry name" value="Cyt_B5_heme-BS"/>
</dbReference>
<dbReference type="PANTHER" id="PTHR19359">
    <property type="entry name" value="CYTOCHROME B5"/>
    <property type="match status" value="1"/>
</dbReference>
<reference evidence="10" key="1">
    <citation type="journal article" date="2012" name="Insect Biochem. Mol. Biol.">
        <title>Transcriptome and full-length cDNA resources for the mountain pine beetle, Dendroctonus ponderosae Hopkins, a major insect pest of pine forests.</title>
        <authorList>
            <person name="Keeling C.I."/>
            <person name="Henderson H."/>
            <person name="Li M."/>
            <person name="Yuen M."/>
            <person name="Clark E.L."/>
            <person name="Fraser J.D."/>
            <person name="Huber D.P."/>
            <person name="Liao N.Y."/>
            <person name="Roderick Docking T."/>
            <person name="Birol I."/>
            <person name="Chan S.K."/>
            <person name="Taylor G.A."/>
            <person name="Palmquist D."/>
            <person name="Jones S.J."/>
            <person name="Bohlmann J."/>
        </authorList>
    </citation>
    <scope>NUCLEOTIDE SEQUENCE</scope>
    <source>
        <tissue evidence="10">Whole larvae</tissue>
    </source>
</reference>
<keyword evidence="14" id="KW-1185">Reference proteome</keyword>
<evidence type="ECO:0000256" key="5">
    <source>
        <dbReference type="ARBA" id="ARBA00023004"/>
    </source>
</evidence>
<dbReference type="PROSITE" id="PS00191">
    <property type="entry name" value="CYTOCHROME_B5_1"/>
    <property type="match status" value="1"/>
</dbReference>
<dbReference type="PRINTS" id="PR00363">
    <property type="entry name" value="CYTOCHROMEB5"/>
</dbReference>
<evidence type="ECO:0000256" key="8">
    <source>
        <dbReference type="RuleBase" id="RU362121"/>
    </source>
</evidence>
<evidence type="ECO:0000313" key="12">
    <source>
        <dbReference type="EMBL" id="ERL87085.1"/>
    </source>
</evidence>
<keyword evidence="5 8" id="KW-0408">Iron</keyword>
<evidence type="ECO:0000256" key="3">
    <source>
        <dbReference type="ARBA" id="ARBA00022692"/>
    </source>
</evidence>
<keyword evidence="2 8" id="KW-0349">Heme</keyword>
<evidence type="ECO:0000259" key="9">
    <source>
        <dbReference type="PROSITE" id="PS50255"/>
    </source>
</evidence>
<dbReference type="EMBL" id="BT127555">
    <property type="protein sequence ID" value="AEE62517.1"/>
    <property type="molecule type" value="mRNA"/>
</dbReference>
<evidence type="ECO:0000313" key="14">
    <source>
        <dbReference type="Proteomes" id="UP000019118"/>
    </source>
</evidence>
<comment type="subcellular location">
    <subcellularLocation>
        <location evidence="1">Membrane</location>
    </subcellularLocation>
</comment>
<dbReference type="KEGG" id="dpa:109538542"/>
<keyword evidence="4 8" id="KW-0479">Metal-binding</keyword>